<keyword evidence="2" id="KW-0732">Signal</keyword>
<keyword evidence="4" id="KW-1185">Reference proteome</keyword>
<dbReference type="GO" id="GO:0008010">
    <property type="term" value="F:structural constituent of chitin-based larval cuticle"/>
    <property type="evidence" value="ECO:0007669"/>
    <property type="project" value="TreeGrafter"/>
</dbReference>
<dbReference type="Pfam" id="PF00379">
    <property type="entry name" value="Chitin_bind_4"/>
    <property type="match status" value="2"/>
</dbReference>
<reference evidence="3" key="1">
    <citation type="journal article" date="2023" name="bioRxiv">
        <title>Scaffold-level genome assemblies of two parasitoid biocontrol wasps reveal the parthenogenesis mechanism and an associated novel virus.</title>
        <authorList>
            <person name="Inwood S."/>
            <person name="Skelly J."/>
            <person name="Guhlin J."/>
            <person name="Harrop T."/>
            <person name="Goldson S."/>
            <person name="Dearden P."/>
        </authorList>
    </citation>
    <scope>NUCLEOTIDE SEQUENCE</scope>
    <source>
        <strain evidence="3">Lincoln</strain>
        <tissue evidence="3">Whole body</tissue>
    </source>
</reference>
<feature type="chain" id="PRO_5041272227" evidence="2">
    <location>
        <begin position="29"/>
        <end position="427"/>
    </location>
</feature>
<dbReference type="Proteomes" id="UP001168972">
    <property type="component" value="Unassembled WGS sequence"/>
</dbReference>
<dbReference type="AlphaFoldDB" id="A0AA39KV03"/>
<keyword evidence="1" id="KW-0193">Cuticle</keyword>
<protein>
    <submittedName>
        <fullName evidence="3">Uncharacterized protein</fullName>
    </submittedName>
</protein>
<reference evidence="3" key="2">
    <citation type="submission" date="2023-03" db="EMBL/GenBank/DDBJ databases">
        <authorList>
            <person name="Inwood S.N."/>
            <person name="Skelly J.G."/>
            <person name="Guhlin J."/>
            <person name="Harrop T.W.R."/>
            <person name="Goldson S.G."/>
            <person name="Dearden P.K."/>
        </authorList>
    </citation>
    <scope>NUCLEOTIDE SEQUENCE</scope>
    <source>
        <strain evidence="3">Lincoln</strain>
        <tissue evidence="3">Whole body</tissue>
    </source>
</reference>
<sequence>MSVIWILISAINLFGISVICLTPDEIEAQRSGWNIDPNTQYHIQTDEGPERYFRFQTLNGQFRKEKRLEDGTVVGTEGWLDPLGYLRIKDYIADREGFRILKSKTIYVGKDRPIEDAVATSKHIPAQTGTLVKPRRPPNPFRQSSVAEFSGNSIETNTIKPYRKYPSSVDSSRRFIVSSSTTPSYQRANYYSTTIAPIAITNNNYNDISTPISNYIQPLYQVKTPYNRSYRKSYPYGTRPAEIQSSLLRENSNQFNKQQSIKITPGSTYGIYRPDNRRYRAALASGRFNNTNSRPIRGRKPIYTNEQIDSQAKESNPVYYANGNIKNRPARVVTELDHSSKSDYEFPTYDGTHKTADGFQYYLKSHYHEEEQKPDKSIGSFGYIDPFGIRRVVYYKADGENGFVHKKNNRYVGFNATPYDPVPPKVK</sequence>
<dbReference type="InterPro" id="IPR050468">
    <property type="entry name" value="Cuticle_Struct_Prot"/>
</dbReference>
<dbReference type="GO" id="GO:0062129">
    <property type="term" value="C:chitin-based extracellular matrix"/>
    <property type="evidence" value="ECO:0007669"/>
    <property type="project" value="TreeGrafter"/>
</dbReference>
<proteinExistence type="predicted"/>
<dbReference type="PROSITE" id="PS51155">
    <property type="entry name" value="CHIT_BIND_RR_2"/>
    <property type="match status" value="2"/>
</dbReference>
<organism evidence="3 4">
    <name type="scientific">Microctonus hyperodae</name>
    <name type="common">Parasitoid wasp</name>
    <dbReference type="NCBI Taxonomy" id="165561"/>
    <lineage>
        <taxon>Eukaryota</taxon>
        <taxon>Metazoa</taxon>
        <taxon>Ecdysozoa</taxon>
        <taxon>Arthropoda</taxon>
        <taxon>Hexapoda</taxon>
        <taxon>Insecta</taxon>
        <taxon>Pterygota</taxon>
        <taxon>Neoptera</taxon>
        <taxon>Endopterygota</taxon>
        <taxon>Hymenoptera</taxon>
        <taxon>Apocrita</taxon>
        <taxon>Ichneumonoidea</taxon>
        <taxon>Braconidae</taxon>
        <taxon>Euphorinae</taxon>
        <taxon>Microctonus</taxon>
    </lineage>
</organism>
<evidence type="ECO:0000313" key="4">
    <source>
        <dbReference type="Proteomes" id="UP001168972"/>
    </source>
</evidence>
<dbReference type="EMBL" id="JAQQBR010000006">
    <property type="protein sequence ID" value="KAK0174759.1"/>
    <property type="molecule type" value="Genomic_DNA"/>
</dbReference>
<accession>A0AA39KV03</accession>
<feature type="signal peptide" evidence="2">
    <location>
        <begin position="1"/>
        <end position="28"/>
    </location>
</feature>
<comment type="caution">
    <text evidence="3">The sequence shown here is derived from an EMBL/GenBank/DDBJ whole genome shotgun (WGS) entry which is preliminary data.</text>
</comment>
<evidence type="ECO:0000313" key="3">
    <source>
        <dbReference type="EMBL" id="KAK0174759.1"/>
    </source>
</evidence>
<dbReference type="PANTHER" id="PTHR10380">
    <property type="entry name" value="CUTICLE PROTEIN"/>
    <property type="match status" value="1"/>
</dbReference>
<dbReference type="PANTHER" id="PTHR10380:SF206">
    <property type="entry name" value="GH27759P"/>
    <property type="match status" value="1"/>
</dbReference>
<evidence type="ECO:0000256" key="1">
    <source>
        <dbReference type="PROSITE-ProRule" id="PRU00497"/>
    </source>
</evidence>
<dbReference type="InterPro" id="IPR000618">
    <property type="entry name" value="Insect_cuticle"/>
</dbReference>
<gene>
    <name evidence="3" type="ORF">PV327_010492</name>
</gene>
<evidence type="ECO:0000256" key="2">
    <source>
        <dbReference type="SAM" id="SignalP"/>
    </source>
</evidence>
<name>A0AA39KV03_MICHY</name>